<dbReference type="PANTHER" id="PTHR40032">
    <property type="entry name" value="EXPORTED PROTEIN-RELATED"/>
    <property type="match status" value="1"/>
</dbReference>
<evidence type="ECO:0000259" key="2">
    <source>
        <dbReference type="Pfam" id="PF12671"/>
    </source>
</evidence>
<dbReference type="Proteomes" id="UP001597391">
    <property type="component" value="Unassembled WGS sequence"/>
</dbReference>
<evidence type="ECO:0000313" key="4">
    <source>
        <dbReference type="Proteomes" id="UP001597391"/>
    </source>
</evidence>
<dbReference type="EMBL" id="JBHUOP010000004">
    <property type="protein sequence ID" value="MFD2841028.1"/>
    <property type="molecule type" value="Genomic_DNA"/>
</dbReference>
<dbReference type="Pfam" id="PF12671">
    <property type="entry name" value="Amidase_6"/>
    <property type="match status" value="1"/>
</dbReference>
<evidence type="ECO:0000313" key="3">
    <source>
        <dbReference type="EMBL" id="MFD2841028.1"/>
    </source>
</evidence>
<organism evidence="3 4">
    <name type="scientific">Populibacterium corticicola</name>
    <dbReference type="NCBI Taxonomy" id="1812826"/>
    <lineage>
        <taxon>Bacteria</taxon>
        <taxon>Bacillati</taxon>
        <taxon>Actinomycetota</taxon>
        <taxon>Actinomycetes</taxon>
        <taxon>Micrococcales</taxon>
        <taxon>Jonesiaceae</taxon>
        <taxon>Populibacterium</taxon>
    </lineage>
</organism>
<accession>A0ABW5XH27</accession>
<gene>
    <name evidence="3" type="ORF">ACFSYH_10655</name>
</gene>
<sequence length="403" mass="43877">MATFTKVNLKQAESDAISDVITTVIGAAYDVIPSEVEVKLEGSSDLTLSAEVVPADQVVDSIDEEIDLSVSAQADVEEIAYAVATEHDPSNLPDGIQPDLVENVEVSDTTIDATKDSTDGSLIVESQTLVKKTYETGVVGESLIETVVIFDDDGEIVSFKELTSEDYANQADIDSGTATTPYEDDPGSSEYGEPLNFSGLLGESTSQEGEDVDILSSAEDSGFVTAQASFNGGGILPAKLLAAEKKRVADYAIRWSLMRNSAYRDYGTENCTNFISQALNAGGWKHVSGAETSVKAWWYTKDKGTNRKKDKTSTSWVNAEDWYRFARNESKRARIITNLNSVVVGDIIQIKYENKKRMNHSMVVTKKVGTKVYLSYNSVDRLNKPLSELLATYKGASFFAHGI</sequence>
<feature type="domain" description="Putative amidase" evidence="2">
    <location>
        <begin position="245"/>
        <end position="398"/>
    </location>
</feature>
<proteinExistence type="predicted"/>
<dbReference type="InterPro" id="IPR024301">
    <property type="entry name" value="Amidase_6"/>
</dbReference>
<dbReference type="PANTHER" id="PTHR40032:SF1">
    <property type="entry name" value="EXPORTED PROTEIN"/>
    <property type="match status" value="1"/>
</dbReference>
<keyword evidence="4" id="KW-1185">Reference proteome</keyword>
<protein>
    <submittedName>
        <fullName evidence="3">Amidase domain-containing protein</fullName>
    </submittedName>
</protein>
<name>A0ABW5XH27_9MICO</name>
<evidence type="ECO:0000256" key="1">
    <source>
        <dbReference type="SAM" id="MobiDB-lite"/>
    </source>
</evidence>
<reference evidence="4" key="1">
    <citation type="journal article" date="2019" name="Int. J. Syst. Evol. Microbiol.">
        <title>The Global Catalogue of Microorganisms (GCM) 10K type strain sequencing project: providing services to taxonomists for standard genome sequencing and annotation.</title>
        <authorList>
            <consortium name="The Broad Institute Genomics Platform"/>
            <consortium name="The Broad Institute Genome Sequencing Center for Infectious Disease"/>
            <person name="Wu L."/>
            <person name="Ma J."/>
        </authorList>
    </citation>
    <scope>NUCLEOTIDE SEQUENCE [LARGE SCALE GENOMIC DNA]</scope>
    <source>
        <strain evidence="4">KCTC 33576</strain>
    </source>
</reference>
<feature type="region of interest" description="Disordered" evidence="1">
    <location>
        <begin position="170"/>
        <end position="210"/>
    </location>
</feature>
<comment type="caution">
    <text evidence="3">The sequence shown here is derived from an EMBL/GenBank/DDBJ whole genome shotgun (WGS) entry which is preliminary data.</text>
</comment>